<gene>
    <name evidence="1" type="primary">helD_1</name>
    <name evidence="1" type="ORF">NCTC12157_03116</name>
</gene>
<dbReference type="AlphaFoldDB" id="A0A377NCV5"/>
<sequence length="118" mass="13217">MPNEQLDALLDKLSGFAKADEKILILARYHHLRPDVLQKAATRWPKLNIEFMTIHASKGQQAEYVIIVGLHEGNDGFPAPARESLLEEVLLPSRKILPMPKSGVYCMWQSPAPSIRCG</sequence>
<dbReference type="FunFam" id="3.40.50.300:FF:000975">
    <property type="entry name" value="DNA helicase"/>
    <property type="match status" value="1"/>
</dbReference>
<dbReference type="InterPro" id="IPR027417">
    <property type="entry name" value="P-loop_NTPase"/>
</dbReference>
<keyword evidence="1" id="KW-0067">ATP-binding</keyword>
<name>A0A377NCV5_9GAMM</name>
<dbReference type="SUPFAM" id="SSF52540">
    <property type="entry name" value="P-loop containing nucleoside triphosphate hydrolases"/>
    <property type="match status" value="1"/>
</dbReference>
<keyword evidence="1" id="KW-0378">Hydrolase</keyword>
<protein>
    <submittedName>
        <fullName evidence="1">Helicase IV</fullName>
        <ecNumber evidence="1">3.6.4.12</ecNumber>
    </submittedName>
</protein>
<proteinExistence type="predicted"/>
<evidence type="ECO:0000313" key="1">
    <source>
        <dbReference type="EMBL" id="STQ45381.1"/>
    </source>
</evidence>
<dbReference type="EMBL" id="UGGO01000001">
    <property type="protein sequence ID" value="STQ45381.1"/>
    <property type="molecule type" value="Genomic_DNA"/>
</dbReference>
<dbReference type="Proteomes" id="UP000254304">
    <property type="component" value="Unassembled WGS sequence"/>
</dbReference>
<organism evidence="1 2">
    <name type="scientific">Ewingella americana</name>
    <dbReference type="NCBI Taxonomy" id="41202"/>
    <lineage>
        <taxon>Bacteria</taxon>
        <taxon>Pseudomonadati</taxon>
        <taxon>Pseudomonadota</taxon>
        <taxon>Gammaproteobacteria</taxon>
        <taxon>Enterobacterales</taxon>
        <taxon>Yersiniaceae</taxon>
        <taxon>Ewingella</taxon>
    </lineage>
</organism>
<keyword evidence="1" id="KW-0547">Nucleotide-binding</keyword>
<accession>A0A377NCV5</accession>
<dbReference type="EC" id="3.6.4.12" evidence="1"/>
<keyword evidence="1" id="KW-0347">Helicase</keyword>
<reference evidence="1 2" key="1">
    <citation type="submission" date="2018-06" db="EMBL/GenBank/DDBJ databases">
        <authorList>
            <consortium name="Pathogen Informatics"/>
            <person name="Doyle S."/>
        </authorList>
    </citation>
    <scope>NUCLEOTIDE SEQUENCE [LARGE SCALE GENOMIC DNA]</scope>
    <source>
        <strain evidence="1 2">NCTC12157</strain>
    </source>
</reference>
<evidence type="ECO:0000313" key="2">
    <source>
        <dbReference type="Proteomes" id="UP000254304"/>
    </source>
</evidence>
<dbReference type="Gene3D" id="3.40.50.300">
    <property type="entry name" value="P-loop containing nucleotide triphosphate hydrolases"/>
    <property type="match status" value="1"/>
</dbReference>
<dbReference type="GO" id="GO:0016787">
    <property type="term" value="F:hydrolase activity"/>
    <property type="evidence" value="ECO:0007669"/>
    <property type="project" value="UniProtKB-KW"/>
</dbReference>
<dbReference type="GO" id="GO:0003678">
    <property type="term" value="F:DNA helicase activity"/>
    <property type="evidence" value="ECO:0007669"/>
    <property type="project" value="UniProtKB-EC"/>
</dbReference>